<organism evidence="1 2">
    <name type="scientific">Paenalkalicoccus suaedae</name>
    <dbReference type="NCBI Taxonomy" id="2592382"/>
    <lineage>
        <taxon>Bacteria</taxon>
        <taxon>Bacillati</taxon>
        <taxon>Bacillota</taxon>
        <taxon>Bacilli</taxon>
        <taxon>Bacillales</taxon>
        <taxon>Bacillaceae</taxon>
        <taxon>Paenalkalicoccus</taxon>
    </lineage>
</organism>
<proteinExistence type="predicted"/>
<evidence type="ECO:0000313" key="1">
    <source>
        <dbReference type="EMBL" id="QKS72535.1"/>
    </source>
</evidence>
<protein>
    <submittedName>
        <fullName evidence="1">Uncharacterized protein</fullName>
    </submittedName>
</protein>
<sequence>MIFNGTSNAALNLVGARIKGHDEEFVVGFPRVAVGMWDVETGMVGVDETEDCLIMDTEDSERDPHYLMAMTVPIQSQTVERERASEQIIGEYEDFHRWIAATMNSQVECHRDELSSLECSEAEVERNYLLRELEKNSRSRLNAAMEMW</sequence>
<keyword evidence="2" id="KW-1185">Reference proteome</keyword>
<accession>A0A859FJ77</accession>
<dbReference type="EMBL" id="CP041372">
    <property type="protein sequence ID" value="QKS72535.1"/>
    <property type="molecule type" value="Genomic_DNA"/>
</dbReference>
<name>A0A859FJ77_9BACI</name>
<reference evidence="2" key="1">
    <citation type="submission" date="2019-07" db="EMBL/GenBank/DDBJ databases">
        <title>Bacillus alkalisoli sp. nov. isolated from saline soil.</title>
        <authorList>
            <person name="Sun J.-Q."/>
            <person name="Xu L."/>
        </authorList>
    </citation>
    <scope>NUCLEOTIDE SEQUENCE [LARGE SCALE GENOMIC DNA]</scope>
    <source>
        <strain evidence="2">M4U3P1</strain>
    </source>
</reference>
<dbReference type="KEGG" id="psua:FLK61_38610"/>
<evidence type="ECO:0000313" key="2">
    <source>
        <dbReference type="Proteomes" id="UP000318138"/>
    </source>
</evidence>
<gene>
    <name evidence="1" type="ORF">FLK61_38610</name>
</gene>
<dbReference type="AlphaFoldDB" id="A0A859FJ77"/>
<dbReference type="RefSeq" id="WP_176010511.1">
    <property type="nucleotide sequence ID" value="NZ_CP041372.2"/>
</dbReference>
<dbReference type="Proteomes" id="UP000318138">
    <property type="component" value="Chromosome"/>
</dbReference>